<keyword evidence="3" id="KW-1185">Reference proteome</keyword>
<evidence type="ECO:0000313" key="3">
    <source>
        <dbReference type="Proteomes" id="UP001172911"/>
    </source>
</evidence>
<evidence type="ECO:0000313" key="2">
    <source>
        <dbReference type="EMBL" id="MDO7785955.1"/>
    </source>
</evidence>
<gene>
    <name evidence="2" type="ORF">P6N53_01770</name>
</gene>
<reference evidence="2" key="2">
    <citation type="submission" date="2023-03" db="EMBL/GenBank/DDBJ databases">
        <authorList>
            <person name="Zhang Z."/>
        </authorList>
    </citation>
    <scope>NUCLEOTIDE SEQUENCE</scope>
    <source>
        <strain evidence="2">DSA</strain>
    </source>
</reference>
<dbReference type="EMBL" id="JARPTC010000002">
    <property type="protein sequence ID" value="MDO7785955.1"/>
    <property type="molecule type" value="Genomic_DNA"/>
</dbReference>
<sequence>MSVKNHIFTAGEGSLKIELQATFSDDGLVCQLYGGDKSHIGAVVLTLPRPSLKKDYQISCNSSVLPLLGHKEDELAKPIAEKIAKHFNQTVVVVAGIHVEDASDNDIKALITNCWLCVEELLKAH</sequence>
<proteinExistence type="predicted"/>
<dbReference type="Pfam" id="PF21758">
    <property type="entry name" value="PAC_bac"/>
    <property type="match status" value="1"/>
</dbReference>
<dbReference type="RefSeq" id="WP_304540670.1">
    <property type="nucleotide sequence ID" value="NZ_JARPTC010000002.1"/>
</dbReference>
<name>A0AAW7ZAZ2_9FIRM</name>
<dbReference type="InterPro" id="IPR048844">
    <property type="entry name" value="LpdD_chaperone-like"/>
</dbReference>
<dbReference type="AlphaFoldDB" id="A0AAW7ZAZ2"/>
<protein>
    <recommendedName>
        <fullName evidence="1">Prenylated flavin chaperone LpdD-like domain-containing protein</fullName>
    </recommendedName>
</protein>
<accession>A0AAW7ZAZ2</accession>
<dbReference type="Proteomes" id="UP001172911">
    <property type="component" value="Unassembled WGS sequence"/>
</dbReference>
<reference evidence="2" key="1">
    <citation type="journal article" date="2023" name="J. Hazard. Mater.">
        <title>Anaerobic biodegradation of pyrene and benzo[a]pyrene by a new sulfate-reducing Desulforamulus aquiferis strain DSA.</title>
        <authorList>
            <person name="Zhang Z."/>
            <person name="Sun J."/>
            <person name="Gong X."/>
            <person name="Wang C."/>
            <person name="Wang H."/>
        </authorList>
    </citation>
    <scope>NUCLEOTIDE SEQUENCE</scope>
    <source>
        <strain evidence="2">DSA</strain>
    </source>
</reference>
<comment type="caution">
    <text evidence="2">The sequence shown here is derived from an EMBL/GenBank/DDBJ whole genome shotgun (WGS) entry which is preliminary data.</text>
</comment>
<evidence type="ECO:0000259" key="1">
    <source>
        <dbReference type="Pfam" id="PF21758"/>
    </source>
</evidence>
<feature type="domain" description="Prenylated flavin chaperone LpdD-like" evidence="1">
    <location>
        <begin position="12"/>
        <end position="123"/>
    </location>
</feature>
<organism evidence="2 3">
    <name type="scientific">Desulforamulus aquiferis</name>
    <dbReference type="NCBI Taxonomy" id="1397668"/>
    <lineage>
        <taxon>Bacteria</taxon>
        <taxon>Bacillati</taxon>
        <taxon>Bacillota</taxon>
        <taxon>Clostridia</taxon>
        <taxon>Eubacteriales</taxon>
        <taxon>Peptococcaceae</taxon>
        <taxon>Desulforamulus</taxon>
    </lineage>
</organism>